<feature type="binding site" evidence="8">
    <location>
        <begin position="147"/>
        <end position="150"/>
    </location>
    <ligand>
        <name>ATP</name>
        <dbReference type="ChEBI" id="CHEBI:30616"/>
    </ligand>
</feature>
<name>A0A916SBK3_9HYPH</name>
<dbReference type="GO" id="GO:0005829">
    <property type="term" value="C:cytosol"/>
    <property type="evidence" value="ECO:0007669"/>
    <property type="project" value="TreeGrafter"/>
</dbReference>
<reference evidence="9" key="2">
    <citation type="submission" date="2020-09" db="EMBL/GenBank/DDBJ databases">
        <authorList>
            <person name="Sun Q."/>
            <person name="Zhou Y."/>
        </authorList>
    </citation>
    <scope>NUCLEOTIDE SEQUENCE</scope>
    <source>
        <strain evidence="9">CGMCC 1.15082</strain>
    </source>
</reference>
<dbReference type="GO" id="GO:0015940">
    <property type="term" value="P:pantothenate biosynthetic process"/>
    <property type="evidence" value="ECO:0007669"/>
    <property type="project" value="UniProtKB-UniRule"/>
</dbReference>
<organism evidence="9 10">
    <name type="scientific">Brucella endophytica</name>
    <dbReference type="NCBI Taxonomy" id="1963359"/>
    <lineage>
        <taxon>Bacteria</taxon>
        <taxon>Pseudomonadati</taxon>
        <taxon>Pseudomonadota</taxon>
        <taxon>Alphaproteobacteria</taxon>
        <taxon>Hyphomicrobiales</taxon>
        <taxon>Brucellaceae</taxon>
        <taxon>Brucella/Ochrobactrum group</taxon>
        <taxon>Brucella</taxon>
    </lineage>
</organism>
<dbReference type="FunFam" id="3.40.50.620:FF:000013">
    <property type="entry name" value="Pantothenate synthetase"/>
    <property type="match status" value="1"/>
</dbReference>
<evidence type="ECO:0000256" key="1">
    <source>
        <dbReference type="ARBA" id="ARBA00004990"/>
    </source>
</evidence>
<evidence type="ECO:0000313" key="9">
    <source>
        <dbReference type="EMBL" id="GGA93097.1"/>
    </source>
</evidence>
<feature type="binding site" evidence="8">
    <location>
        <position position="176"/>
    </location>
    <ligand>
        <name>ATP</name>
        <dbReference type="ChEBI" id="CHEBI:30616"/>
    </ligand>
</feature>
<dbReference type="PANTHER" id="PTHR21299">
    <property type="entry name" value="CYTIDYLATE KINASE/PANTOATE-BETA-ALANINE LIGASE"/>
    <property type="match status" value="1"/>
</dbReference>
<feature type="binding site" evidence="8">
    <location>
        <position position="153"/>
    </location>
    <ligand>
        <name>(R)-pantoate</name>
        <dbReference type="ChEBI" id="CHEBI:15980"/>
    </ligand>
</feature>
<keyword evidence="4 8" id="KW-0566">Pantothenate biosynthesis</keyword>
<feature type="binding site" evidence="8">
    <location>
        <begin position="184"/>
        <end position="187"/>
    </location>
    <ligand>
        <name>ATP</name>
        <dbReference type="ChEBI" id="CHEBI:30616"/>
    </ligand>
</feature>
<comment type="catalytic activity">
    <reaction evidence="7 8">
        <text>(R)-pantoate + beta-alanine + ATP = (R)-pantothenate + AMP + diphosphate + H(+)</text>
        <dbReference type="Rhea" id="RHEA:10912"/>
        <dbReference type="ChEBI" id="CHEBI:15378"/>
        <dbReference type="ChEBI" id="CHEBI:15980"/>
        <dbReference type="ChEBI" id="CHEBI:29032"/>
        <dbReference type="ChEBI" id="CHEBI:30616"/>
        <dbReference type="ChEBI" id="CHEBI:33019"/>
        <dbReference type="ChEBI" id="CHEBI:57966"/>
        <dbReference type="ChEBI" id="CHEBI:456215"/>
        <dbReference type="EC" id="6.3.2.1"/>
    </reaction>
</comment>
<dbReference type="GO" id="GO:0005524">
    <property type="term" value="F:ATP binding"/>
    <property type="evidence" value="ECO:0007669"/>
    <property type="project" value="UniProtKB-KW"/>
</dbReference>
<comment type="function">
    <text evidence="8">Catalyzes the condensation of pantoate with beta-alanine in an ATP-dependent reaction via a pantoyl-adenylate intermediate.</text>
</comment>
<evidence type="ECO:0000256" key="2">
    <source>
        <dbReference type="ARBA" id="ARBA00009256"/>
    </source>
</evidence>
<dbReference type="CDD" id="cd00560">
    <property type="entry name" value="PanC"/>
    <property type="match status" value="1"/>
</dbReference>
<dbReference type="PANTHER" id="PTHR21299:SF1">
    <property type="entry name" value="PANTOATE--BETA-ALANINE LIGASE"/>
    <property type="match status" value="1"/>
</dbReference>
<feature type="binding site" evidence="8">
    <location>
        <position position="61"/>
    </location>
    <ligand>
        <name>beta-alanine</name>
        <dbReference type="ChEBI" id="CHEBI:57966"/>
    </ligand>
</feature>
<dbReference type="Gene3D" id="3.40.50.620">
    <property type="entry name" value="HUPs"/>
    <property type="match status" value="1"/>
</dbReference>
<dbReference type="AlphaFoldDB" id="A0A916SBK3"/>
<comment type="caution">
    <text evidence="9">The sequence shown here is derived from an EMBL/GenBank/DDBJ whole genome shotgun (WGS) entry which is preliminary data.</text>
</comment>
<dbReference type="GO" id="GO:0004592">
    <property type="term" value="F:pantoate-beta-alanine ligase activity"/>
    <property type="evidence" value="ECO:0007669"/>
    <property type="project" value="UniProtKB-UniRule"/>
</dbReference>
<sequence length="282" mass="31042">MKVISTIADLRATLKAERRSDKTIGLVPTMGYLHIGHLTLAREARKSCNVAVVSIFVNPTQFGPNEDLATYPRDLRRDLELLEAEGVDYVFTPEIAEIYRPGAQTIVEVTALSRVLMGKLRPGHFRGVTTVVTKLFNIAQPDRAFFGEKDYQQLAIIRRMVTDLDVPVEIVGVPTVREEDGLACSSRNALLTPEDRKAAVVLSKALNAAQTLAAQGERSVTAIRKAIIDVLEAEPRGSIEAVDIRDAADLSKVTGKFDKPVVVLLTVRFGKVRLIDQRVIDN</sequence>
<comment type="subcellular location">
    <subcellularLocation>
        <location evidence="8">Cytoplasm</location>
    </subcellularLocation>
</comment>
<proteinExistence type="inferred from homology"/>
<keyword evidence="3 8" id="KW-0436">Ligase</keyword>
<keyword evidence="8" id="KW-0963">Cytoplasm</keyword>
<evidence type="ECO:0000256" key="8">
    <source>
        <dbReference type="HAMAP-Rule" id="MF_00158"/>
    </source>
</evidence>
<dbReference type="Pfam" id="PF02569">
    <property type="entry name" value="Pantoate_ligase"/>
    <property type="match status" value="1"/>
</dbReference>
<dbReference type="HAMAP" id="MF_00158">
    <property type="entry name" value="PanC"/>
    <property type="match status" value="1"/>
</dbReference>
<protein>
    <recommendedName>
        <fullName evidence="8">Pantothenate synthetase</fullName>
        <shortName evidence="8">PS</shortName>
        <ecNumber evidence="8">6.3.2.1</ecNumber>
    </recommendedName>
    <alternativeName>
        <fullName evidence="8">Pantoate--beta-alanine ligase</fullName>
    </alternativeName>
    <alternativeName>
        <fullName evidence="8">Pantoate-activating enzyme</fullName>
    </alternativeName>
</protein>
<dbReference type="InterPro" id="IPR014729">
    <property type="entry name" value="Rossmann-like_a/b/a_fold"/>
</dbReference>
<keyword evidence="5 8" id="KW-0547">Nucleotide-binding</keyword>
<dbReference type="EMBL" id="BMHH01000007">
    <property type="protein sequence ID" value="GGA93097.1"/>
    <property type="molecule type" value="Genomic_DNA"/>
</dbReference>
<evidence type="ECO:0000256" key="7">
    <source>
        <dbReference type="ARBA" id="ARBA00048258"/>
    </source>
</evidence>
<feature type="active site" description="Proton donor" evidence="8">
    <location>
        <position position="37"/>
    </location>
</feature>
<dbReference type="SUPFAM" id="SSF52374">
    <property type="entry name" value="Nucleotidylyl transferase"/>
    <property type="match status" value="1"/>
</dbReference>
<reference evidence="9" key="1">
    <citation type="journal article" date="2014" name="Int. J. Syst. Evol. Microbiol.">
        <title>Complete genome sequence of Corynebacterium casei LMG S-19264T (=DSM 44701T), isolated from a smear-ripened cheese.</title>
        <authorList>
            <consortium name="US DOE Joint Genome Institute (JGI-PGF)"/>
            <person name="Walter F."/>
            <person name="Albersmeier A."/>
            <person name="Kalinowski J."/>
            <person name="Ruckert C."/>
        </authorList>
    </citation>
    <scope>NUCLEOTIDE SEQUENCE</scope>
    <source>
        <strain evidence="9">CGMCC 1.15082</strain>
    </source>
</reference>
<evidence type="ECO:0000256" key="3">
    <source>
        <dbReference type="ARBA" id="ARBA00022598"/>
    </source>
</evidence>
<feature type="binding site" evidence="8">
    <location>
        <begin position="30"/>
        <end position="37"/>
    </location>
    <ligand>
        <name>ATP</name>
        <dbReference type="ChEBI" id="CHEBI:30616"/>
    </ligand>
</feature>
<dbReference type="Gene3D" id="3.30.1300.10">
    <property type="entry name" value="Pantoate-beta-alanine ligase, C-terminal domain"/>
    <property type="match status" value="1"/>
</dbReference>
<comment type="subunit">
    <text evidence="8">Homodimer.</text>
</comment>
<keyword evidence="10" id="KW-1185">Reference proteome</keyword>
<comment type="similarity">
    <text evidence="2 8">Belongs to the pantothenate synthetase family.</text>
</comment>
<feature type="binding site" evidence="8">
    <location>
        <position position="61"/>
    </location>
    <ligand>
        <name>(R)-pantoate</name>
        <dbReference type="ChEBI" id="CHEBI:15980"/>
    </ligand>
</feature>
<keyword evidence="6 8" id="KW-0067">ATP-binding</keyword>
<evidence type="ECO:0000256" key="6">
    <source>
        <dbReference type="ARBA" id="ARBA00022840"/>
    </source>
</evidence>
<dbReference type="RefSeq" id="WP_188824171.1">
    <property type="nucleotide sequence ID" value="NZ_BMHH01000007.1"/>
</dbReference>
<comment type="miscellaneous">
    <text evidence="8">The reaction proceeds by a bi uni uni bi ping pong mechanism.</text>
</comment>
<comment type="pathway">
    <text evidence="1 8">Cofactor biosynthesis; (R)-pantothenate biosynthesis; (R)-pantothenate from (R)-pantoate and beta-alanine: step 1/1.</text>
</comment>
<accession>A0A916SBK3</accession>
<dbReference type="Proteomes" id="UP000646478">
    <property type="component" value="Unassembled WGS sequence"/>
</dbReference>
<dbReference type="InterPro" id="IPR003721">
    <property type="entry name" value="Pantoate_ligase"/>
</dbReference>
<dbReference type="EC" id="6.3.2.1" evidence="8"/>
<dbReference type="InterPro" id="IPR042176">
    <property type="entry name" value="Pantoate_ligase_C"/>
</dbReference>
<evidence type="ECO:0000256" key="5">
    <source>
        <dbReference type="ARBA" id="ARBA00022741"/>
    </source>
</evidence>
<gene>
    <name evidence="8 9" type="primary">panC</name>
    <name evidence="9" type="ORF">GCM10011491_21500</name>
</gene>
<dbReference type="NCBIfam" id="TIGR00018">
    <property type="entry name" value="panC"/>
    <property type="match status" value="1"/>
</dbReference>
<evidence type="ECO:0000313" key="10">
    <source>
        <dbReference type="Proteomes" id="UP000646478"/>
    </source>
</evidence>
<evidence type="ECO:0000256" key="4">
    <source>
        <dbReference type="ARBA" id="ARBA00022655"/>
    </source>
</evidence>